<keyword evidence="1" id="KW-1133">Transmembrane helix</keyword>
<evidence type="ECO:0000313" key="4">
    <source>
        <dbReference type="Proteomes" id="UP000321960"/>
    </source>
</evidence>
<dbReference type="EMBL" id="BSPK01000107">
    <property type="protein sequence ID" value="GLS66793.1"/>
    <property type="molecule type" value="Genomic_DNA"/>
</dbReference>
<dbReference type="AlphaFoldDB" id="A0A512IYL9"/>
<feature type="transmembrane region" description="Helical" evidence="1">
    <location>
        <begin position="60"/>
        <end position="81"/>
    </location>
</feature>
<keyword evidence="5" id="KW-1185">Reference proteome</keyword>
<keyword evidence="1" id="KW-0472">Membrane</keyword>
<evidence type="ECO:0000313" key="5">
    <source>
        <dbReference type="Proteomes" id="UP001156856"/>
    </source>
</evidence>
<proteinExistence type="predicted"/>
<accession>A0A512IYL9</accession>
<keyword evidence="1" id="KW-0812">Transmembrane</keyword>
<reference evidence="2 4" key="3">
    <citation type="submission" date="2019-07" db="EMBL/GenBank/DDBJ databases">
        <title>Whole genome shotgun sequence of Methylobacterium oxalidis NBRC 107715.</title>
        <authorList>
            <person name="Hosoyama A."/>
            <person name="Uohara A."/>
            <person name="Ohji S."/>
            <person name="Ichikawa N."/>
        </authorList>
    </citation>
    <scope>NUCLEOTIDE SEQUENCE [LARGE SCALE GENOMIC DNA]</scope>
    <source>
        <strain evidence="2 4">NBRC 107715</strain>
    </source>
</reference>
<dbReference type="Proteomes" id="UP001156856">
    <property type="component" value="Unassembled WGS sequence"/>
</dbReference>
<gene>
    <name evidence="3" type="ORF">GCM10007888_51760</name>
    <name evidence="2" type="ORF">MOX02_08450</name>
</gene>
<comment type="caution">
    <text evidence="2">The sequence shown here is derived from an EMBL/GenBank/DDBJ whole genome shotgun (WGS) entry which is preliminary data.</text>
</comment>
<dbReference type="EMBL" id="BJZU01000011">
    <property type="protein sequence ID" value="GEP02807.1"/>
    <property type="molecule type" value="Genomic_DNA"/>
</dbReference>
<protein>
    <submittedName>
        <fullName evidence="2">Uncharacterized protein</fullName>
    </submittedName>
</protein>
<reference evidence="5" key="2">
    <citation type="journal article" date="2019" name="Int. J. Syst. Evol. Microbiol.">
        <title>The Global Catalogue of Microorganisms (GCM) 10K type strain sequencing project: providing services to taxonomists for standard genome sequencing and annotation.</title>
        <authorList>
            <consortium name="The Broad Institute Genomics Platform"/>
            <consortium name="The Broad Institute Genome Sequencing Center for Infectious Disease"/>
            <person name="Wu L."/>
            <person name="Ma J."/>
        </authorList>
    </citation>
    <scope>NUCLEOTIDE SEQUENCE [LARGE SCALE GENOMIC DNA]</scope>
    <source>
        <strain evidence="5">NBRC 107715</strain>
    </source>
</reference>
<evidence type="ECO:0000313" key="2">
    <source>
        <dbReference type="EMBL" id="GEP02807.1"/>
    </source>
</evidence>
<name>A0A512IYL9_9HYPH</name>
<sequence>MNGLGTRTKSARNFVLGLLAIWSFSAWQLFRAAAWGVVFYPGRHSGDRLLAVDAWDFWAAIYVWTVLGPIFMVGTATFMWIQRHDRF</sequence>
<reference evidence="3" key="4">
    <citation type="submission" date="2023-01" db="EMBL/GenBank/DDBJ databases">
        <title>Draft genome sequence of Methylobacterium oxalidis strain NBRC 107715.</title>
        <authorList>
            <person name="Sun Q."/>
            <person name="Mori K."/>
        </authorList>
    </citation>
    <scope>NUCLEOTIDE SEQUENCE</scope>
    <source>
        <strain evidence="3">NBRC 107715</strain>
    </source>
</reference>
<reference evidence="3" key="1">
    <citation type="journal article" date="2014" name="Int. J. Syst. Evol. Microbiol.">
        <title>Complete genome of a new Firmicutes species belonging to the dominant human colonic microbiota ('Ruminococcus bicirculans') reveals two chromosomes and a selective capacity to utilize plant glucans.</title>
        <authorList>
            <consortium name="NISC Comparative Sequencing Program"/>
            <person name="Wegmann U."/>
            <person name="Louis P."/>
            <person name="Goesmann A."/>
            <person name="Henrissat B."/>
            <person name="Duncan S.H."/>
            <person name="Flint H.J."/>
        </authorList>
    </citation>
    <scope>NUCLEOTIDE SEQUENCE</scope>
    <source>
        <strain evidence="3">NBRC 107715</strain>
    </source>
</reference>
<organism evidence="2 4">
    <name type="scientific">Methylobacterium oxalidis</name>
    <dbReference type="NCBI Taxonomy" id="944322"/>
    <lineage>
        <taxon>Bacteria</taxon>
        <taxon>Pseudomonadati</taxon>
        <taxon>Pseudomonadota</taxon>
        <taxon>Alphaproteobacteria</taxon>
        <taxon>Hyphomicrobiales</taxon>
        <taxon>Methylobacteriaceae</taxon>
        <taxon>Methylobacterium</taxon>
    </lineage>
</organism>
<evidence type="ECO:0000313" key="3">
    <source>
        <dbReference type="EMBL" id="GLS66793.1"/>
    </source>
</evidence>
<dbReference type="Proteomes" id="UP000321960">
    <property type="component" value="Unassembled WGS sequence"/>
</dbReference>
<dbReference type="RefSeq" id="WP_147024471.1">
    <property type="nucleotide sequence ID" value="NZ_BJZU01000011.1"/>
</dbReference>
<evidence type="ECO:0000256" key="1">
    <source>
        <dbReference type="SAM" id="Phobius"/>
    </source>
</evidence>